<feature type="compositionally biased region" description="Basic and acidic residues" evidence="1">
    <location>
        <begin position="62"/>
        <end position="76"/>
    </location>
</feature>
<sequence length="529" mass="59235">MGLILARVYPPETFTTIQGTISSNIDGIRPPINGLLQSETTTSPQASLKPPFTTSRAPAPETIDRTSEPERSETKHHITYGIPEPATNRSNRRGSTSKSREEMKNNTMDPIRLNAYENTPSLACIPAASGDADRNQSWDDLRLVDNMKPADILRTLWTSDVQMQSEWDSPFDHSRLEQRMSSEGGKIDTQDVDDHANVTMPFSPWTNNEQSQAVHEPHRLSRLLPLLEHLRLGTGSKEDANELTSIISVLTWSQIEVLPELDQATVKAIQYCQSTSFNASTARGRKWLNVPKVRKFRRATELPRKLGQRKMGPATKGRLLPATKHCREVPSKAGLRQMSHRHVQKNDLAGLQPTTDAAATRPLAVCDVNDLGGTNPSSGRINECIMRHRKTAICPNFGDLINPIGVQISGTVHRPMNSFYCFERPGHFSGYRNGIQNTDGCDRLLRSREGHRGEHRQSRSMALIHGVQVTGVDVRIENNLGVDEQNDGNLHHLQDRESCRKQPPCAYSWMEGDTSEDDKEGRDHLFENL</sequence>
<gene>
    <name evidence="2" type="ORF">C8F04DRAFT_1201875</name>
</gene>
<feature type="region of interest" description="Disordered" evidence="1">
    <location>
        <begin position="507"/>
        <end position="529"/>
    </location>
</feature>
<evidence type="ECO:0000313" key="2">
    <source>
        <dbReference type="EMBL" id="KAJ7016561.1"/>
    </source>
</evidence>
<reference evidence="2" key="1">
    <citation type="submission" date="2023-03" db="EMBL/GenBank/DDBJ databases">
        <title>Massive genome expansion in bonnet fungi (Mycena s.s.) driven by repeated elements and novel gene families across ecological guilds.</title>
        <authorList>
            <consortium name="Lawrence Berkeley National Laboratory"/>
            <person name="Harder C.B."/>
            <person name="Miyauchi S."/>
            <person name="Viragh M."/>
            <person name="Kuo A."/>
            <person name="Thoen E."/>
            <person name="Andreopoulos B."/>
            <person name="Lu D."/>
            <person name="Skrede I."/>
            <person name="Drula E."/>
            <person name="Henrissat B."/>
            <person name="Morin E."/>
            <person name="Kohler A."/>
            <person name="Barry K."/>
            <person name="LaButti K."/>
            <person name="Morin E."/>
            <person name="Salamov A."/>
            <person name="Lipzen A."/>
            <person name="Mereny Z."/>
            <person name="Hegedus B."/>
            <person name="Baldrian P."/>
            <person name="Stursova M."/>
            <person name="Weitz H."/>
            <person name="Taylor A."/>
            <person name="Grigoriev I.V."/>
            <person name="Nagy L.G."/>
            <person name="Martin F."/>
            <person name="Kauserud H."/>
        </authorList>
    </citation>
    <scope>NUCLEOTIDE SEQUENCE</scope>
    <source>
        <strain evidence="2">CBHHK200</strain>
    </source>
</reference>
<protein>
    <submittedName>
        <fullName evidence="2">Uncharacterized protein</fullName>
    </submittedName>
</protein>
<dbReference type="AlphaFoldDB" id="A0AAD6RW90"/>
<proteinExistence type="predicted"/>
<dbReference type="Proteomes" id="UP001218188">
    <property type="component" value="Unassembled WGS sequence"/>
</dbReference>
<feature type="compositionally biased region" description="Polar residues" evidence="1">
    <location>
        <begin position="36"/>
        <end position="56"/>
    </location>
</feature>
<keyword evidence="3" id="KW-1185">Reference proteome</keyword>
<evidence type="ECO:0000256" key="1">
    <source>
        <dbReference type="SAM" id="MobiDB-lite"/>
    </source>
</evidence>
<feature type="compositionally biased region" description="Polar residues" evidence="1">
    <location>
        <begin position="87"/>
        <end position="97"/>
    </location>
</feature>
<organism evidence="2 3">
    <name type="scientific">Mycena alexandri</name>
    <dbReference type="NCBI Taxonomy" id="1745969"/>
    <lineage>
        <taxon>Eukaryota</taxon>
        <taxon>Fungi</taxon>
        <taxon>Dikarya</taxon>
        <taxon>Basidiomycota</taxon>
        <taxon>Agaricomycotina</taxon>
        <taxon>Agaricomycetes</taxon>
        <taxon>Agaricomycetidae</taxon>
        <taxon>Agaricales</taxon>
        <taxon>Marasmiineae</taxon>
        <taxon>Mycenaceae</taxon>
        <taxon>Mycena</taxon>
    </lineage>
</organism>
<evidence type="ECO:0000313" key="3">
    <source>
        <dbReference type="Proteomes" id="UP001218188"/>
    </source>
</evidence>
<accession>A0AAD6RW90</accession>
<name>A0AAD6RW90_9AGAR</name>
<dbReference type="EMBL" id="JARJCM010000485">
    <property type="protein sequence ID" value="KAJ7016561.1"/>
    <property type="molecule type" value="Genomic_DNA"/>
</dbReference>
<feature type="compositionally biased region" description="Basic and acidic residues" evidence="1">
    <location>
        <begin position="519"/>
        <end position="529"/>
    </location>
</feature>
<feature type="region of interest" description="Disordered" evidence="1">
    <location>
        <begin position="36"/>
        <end position="110"/>
    </location>
</feature>
<comment type="caution">
    <text evidence="2">The sequence shown here is derived from an EMBL/GenBank/DDBJ whole genome shotgun (WGS) entry which is preliminary data.</text>
</comment>